<dbReference type="OMA" id="SWHPHTM"/>
<feature type="coiled-coil region" evidence="8">
    <location>
        <begin position="20"/>
        <end position="47"/>
    </location>
</feature>
<evidence type="ECO:0000256" key="9">
    <source>
        <dbReference type="SAM" id="MobiDB-lite"/>
    </source>
</evidence>
<dbReference type="OrthoDB" id="21123at2759"/>
<feature type="compositionally biased region" description="Basic and acidic residues" evidence="9">
    <location>
        <begin position="345"/>
        <end position="359"/>
    </location>
</feature>
<evidence type="ECO:0000256" key="1">
    <source>
        <dbReference type="ARBA" id="ARBA00004123"/>
    </source>
</evidence>
<feature type="domain" description="CBF1-interacting co-repressor CIR N-terminal" evidence="10">
    <location>
        <begin position="10"/>
        <end position="46"/>
    </location>
</feature>
<sequence length="432" mass="49871">MGGDLNLKKSWHPALMTNQRKVYNEELKALEERKKTEQVLKERAEERAIQELERLQEAAGGRKRTDRVDWMYNGPGSGGPGAGGVSEEMEGYLLGKRKLDGLVKRKEGEALKKDAPQDGFMALNSNANSARDVASKVSNDPMLAIKKQEQAAYEAMMGDPARRRQLMAAAGKEVEEDEKKDSHRKHRHRHRSHRHRDDGAGHRSKRRRYSDDRDEERRSHRYRSHTHRRRSPSESRSRSRSRRSPRGNDGDRDERSSRSDQRREHSASRSRSPARRRDRGDCRDRRTSYPSPRRSGSSDSRSRSRSPYKQRRDDDRSSHRSHRWRSSPAHSRSRRDNAYRSPPGDNKKDDAAEDAERTRKLAAMQSNASDLEADRRARLTALEEQEAQQREEDDRKRSERGKFIGSVRKAAEDVGLGRRLGGDRPRGAMRDD</sequence>
<dbReference type="PANTHER" id="PTHR16196">
    <property type="entry name" value="CELL CYCLE CONTROL PROTEIN CWF25"/>
    <property type="match status" value="1"/>
</dbReference>
<evidence type="ECO:0000313" key="12">
    <source>
        <dbReference type="Proteomes" id="UP000016933"/>
    </source>
</evidence>
<feature type="region of interest" description="Disordered" evidence="9">
    <location>
        <begin position="150"/>
        <end position="432"/>
    </location>
</feature>
<dbReference type="Pfam" id="PF10197">
    <property type="entry name" value="Cir_N"/>
    <property type="match status" value="1"/>
</dbReference>
<dbReference type="Proteomes" id="UP000016933">
    <property type="component" value="Unassembled WGS sequence"/>
</dbReference>
<keyword evidence="3" id="KW-0507">mRNA processing</keyword>
<keyword evidence="4" id="KW-0747">Spliceosome</keyword>
<evidence type="ECO:0000313" key="11">
    <source>
        <dbReference type="EMBL" id="EME38715.1"/>
    </source>
</evidence>
<keyword evidence="5 8" id="KW-0175">Coiled coil</keyword>
<gene>
    <name evidence="11" type="ORF">DOTSEDRAFT_75459</name>
</gene>
<dbReference type="HOGENOM" id="CLU_025093_0_0_1"/>
<dbReference type="GO" id="GO:0000398">
    <property type="term" value="P:mRNA splicing, via spliceosome"/>
    <property type="evidence" value="ECO:0007669"/>
    <property type="project" value="TreeGrafter"/>
</dbReference>
<feature type="compositionally biased region" description="Basic and acidic residues" evidence="9">
    <location>
        <begin position="209"/>
        <end position="218"/>
    </location>
</feature>
<dbReference type="STRING" id="675120.M2YIE5"/>
<evidence type="ECO:0000256" key="5">
    <source>
        <dbReference type="ARBA" id="ARBA00023054"/>
    </source>
</evidence>
<evidence type="ECO:0000256" key="8">
    <source>
        <dbReference type="SAM" id="Coils"/>
    </source>
</evidence>
<dbReference type="AlphaFoldDB" id="M2YIE5"/>
<evidence type="ECO:0000256" key="3">
    <source>
        <dbReference type="ARBA" id="ARBA00022664"/>
    </source>
</evidence>
<feature type="compositionally biased region" description="Low complexity" evidence="9">
    <location>
        <begin position="288"/>
        <end position="299"/>
    </location>
</feature>
<evidence type="ECO:0000256" key="4">
    <source>
        <dbReference type="ARBA" id="ARBA00022728"/>
    </source>
</evidence>
<feature type="compositionally biased region" description="Basic and acidic residues" evidence="9">
    <location>
        <begin position="278"/>
        <end position="287"/>
    </location>
</feature>
<dbReference type="InterPro" id="IPR019339">
    <property type="entry name" value="CIR_N_dom"/>
</dbReference>
<comment type="similarity">
    <text evidence="2">Belongs to the CWC25 family.</text>
</comment>
<dbReference type="PANTHER" id="PTHR16196:SF0">
    <property type="entry name" value="PRE-MRNA-SPLICING FACTOR CWC25 HOMOLOG"/>
    <property type="match status" value="1"/>
</dbReference>
<keyword evidence="7" id="KW-0539">Nucleus</keyword>
<comment type="subcellular location">
    <subcellularLocation>
        <location evidence="1">Nucleus</location>
    </subcellularLocation>
</comment>
<name>M2YIE5_DOTSN</name>
<dbReference type="eggNOG" id="KOG3869">
    <property type="taxonomic scope" value="Eukaryota"/>
</dbReference>
<dbReference type="GO" id="GO:0005684">
    <property type="term" value="C:U2-type spliceosomal complex"/>
    <property type="evidence" value="ECO:0007669"/>
    <property type="project" value="TreeGrafter"/>
</dbReference>
<feature type="compositionally biased region" description="Basic and acidic residues" evidence="9">
    <location>
        <begin position="246"/>
        <end position="267"/>
    </location>
</feature>
<keyword evidence="6" id="KW-0508">mRNA splicing</keyword>
<evidence type="ECO:0000256" key="7">
    <source>
        <dbReference type="ARBA" id="ARBA00023242"/>
    </source>
</evidence>
<proteinExistence type="inferred from homology"/>
<feature type="compositionally biased region" description="Basic and acidic residues" evidence="9">
    <location>
        <begin position="409"/>
        <end position="432"/>
    </location>
</feature>
<dbReference type="InterPro" id="IPR022209">
    <property type="entry name" value="CWC25"/>
</dbReference>
<evidence type="ECO:0000256" key="2">
    <source>
        <dbReference type="ARBA" id="ARBA00006695"/>
    </source>
</evidence>
<organism evidence="11 12">
    <name type="scientific">Dothistroma septosporum (strain NZE10 / CBS 128990)</name>
    <name type="common">Red band needle blight fungus</name>
    <name type="synonym">Mycosphaerella pini</name>
    <dbReference type="NCBI Taxonomy" id="675120"/>
    <lineage>
        <taxon>Eukaryota</taxon>
        <taxon>Fungi</taxon>
        <taxon>Dikarya</taxon>
        <taxon>Ascomycota</taxon>
        <taxon>Pezizomycotina</taxon>
        <taxon>Dothideomycetes</taxon>
        <taxon>Dothideomycetidae</taxon>
        <taxon>Mycosphaerellales</taxon>
        <taxon>Mycosphaerellaceae</taxon>
        <taxon>Dothistroma</taxon>
    </lineage>
</organism>
<feature type="compositionally biased region" description="Basic residues" evidence="9">
    <location>
        <begin position="219"/>
        <end position="230"/>
    </location>
</feature>
<evidence type="ECO:0000259" key="10">
    <source>
        <dbReference type="SMART" id="SM01083"/>
    </source>
</evidence>
<reference evidence="11 12" key="2">
    <citation type="journal article" date="2012" name="PLoS Pathog.">
        <title>Diverse lifestyles and strategies of plant pathogenesis encoded in the genomes of eighteen Dothideomycetes fungi.</title>
        <authorList>
            <person name="Ohm R.A."/>
            <person name="Feau N."/>
            <person name="Henrissat B."/>
            <person name="Schoch C.L."/>
            <person name="Horwitz B.A."/>
            <person name="Barry K.W."/>
            <person name="Condon B.J."/>
            <person name="Copeland A.C."/>
            <person name="Dhillon B."/>
            <person name="Glaser F."/>
            <person name="Hesse C.N."/>
            <person name="Kosti I."/>
            <person name="LaButti K."/>
            <person name="Lindquist E.A."/>
            <person name="Lucas S."/>
            <person name="Salamov A.A."/>
            <person name="Bradshaw R.E."/>
            <person name="Ciuffetti L."/>
            <person name="Hamelin R.C."/>
            <person name="Kema G.H.J."/>
            <person name="Lawrence C."/>
            <person name="Scott J.A."/>
            <person name="Spatafora J.W."/>
            <person name="Turgeon B.G."/>
            <person name="de Wit P.J.G.M."/>
            <person name="Zhong S."/>
            <person name="Goodwin S.B."/>
            <person name="Grigoriev I.V."/>
        </authorList>
    </citation>
    <scope>NUCLEOTIDE SEQUENCE [LARGE SCALE GENOMIC DNA]</scope>
    <source>
        <strain evidence="12">NZE10 / CBS 128990</strain>
    </source>
</reference>
<feature type="compositionally biased region" description="Basic and acidic residues" evidence="9">
    <location>
        <begin position="387"/>
        <end position="402"/>
    </location>
</feature>
<accession>M2YIE5</accession>
<reference evidence="12" key="1">
    <citation type="journal article" date="2012" name="PLoS Genet.">
        <title>The genomes of the fungal plant pathogens Cladosporium fulvum and Dothistroma septosporum reveal adaptation to different hosts and lifestyles but also signatures of common ancestry.</title>
        <authorList>
            <person name="de Wit P.J.G.M."/>
            <person name="van der Burgt A."/>
            <person name="Oekmen B."/>
            <person name="Stergiopoulos I."/>
            <person name="Abd-Elsalam K.A."/>
            <person name="Aerts A.L."/>
            <person name="Bahkali A.H."/>
            <person name="Beenen H.G."/>
            <person name="Chettri P."/>
            <person name="Cox M.P."/>
            <person name="Datema E."/>
            <person name="de Vries R.P."/>
            <person name="Dhillon B."/>
            <person name="Ganley A.R."/>
            <person name="Griffiths S.A."/>
            <person name="Guo Y."/>
            <person name="Hamelin R.C."/>
            <person name="Henrissat B."/>
            <person name="Kabir M.S."/>
            <person name="Jashni M.K."/>
            <person name="Kema G."/>
            <person name="Klaubauf S."/>
            <person name="Lapidus A."/>
            <person name="Levasseur A."/>
            <person name="Lindquist E."/>
            <person name="Mehrabi R."/>
            <person name="Ohm R.A."/>
            <person name="Owen T.J."/>
            <person name="Salamov A."/>
            <person name="Schwelm A."/>
            <person name="Schijlen E."/>
            <person name="Sun H."/>
            <person name="van den Burg H.A."/>
            <person name="van Ham R.C.H.J."/>
            <person name="Zhang S."/>
            <person name="Goodwin S.B."/>
            <person name="Grigoriev I.V."/>
            <person name="Collemare J."/>
            <person name="Bradshaw R.E."/>
        </authorList>
    </citation>
    <scope>NUCLEOTIDE SEQUENCE [LARGE SCALE GENOMIC DNA]</scope>
    <source>
        <strain evidence="12">NZE10 / CBS 128990</strain>
    </source>
</reference>
<dbReference type="EMBL" id="KB446546">
    <property type="protein sequence ID" value="EME38715.1"/>
    <property type="molecule type" value="Genomic_DNA"/>
</dbReference>
<feature type="region of interest" description="Disordered" evidence="9">
    <location>
        <begin position="57"/>
        <end position="86"/>
    </location>
</feature>
<feature type="compositionally biased region" description="Basic residues" evidence="9">
    <location>
        <begin position="182"/>
        <end position="194"/>
    </location>
</feature>
<dbReference type="Pfam" id="PF12542">
    <property type="entry name" value="CWC25"/>
    <property type="match status" value="1"/>
</dbReference>
<protein>
    <recommendedName>
        <fullName evidence="10">CBF1-interacting co-repressor CIR N-terminal domain-containing protein</fullName>
    </recommendedName>
</protein>
<dbReference type="SMART" id="SM01083">
    <property type="entry name" value="Cir_N"/>
    <property type="match status" value="1"/>
</dbReference>
<feature type="compositionally biased region" description="Gly residues" evidence="9">
    <location>
        <begin position="75"/>
        <end position="84"/>
    </location>
</feature>
<dbReference type="InterPro" id="IPR051376">
    <property type="entry name" value="CWC25_splicing_factor"/>
</dbReference>
<evidence type="ECO:0000256" key="6">
    <source>
        <dbReference type="ARBA" id="ARBA00023187"/>
    </source>
</evidence>
<keyword evidence="12" id="KW-1185">Reference proteome</keyword>